<name>A0AAE0W6E5_9BIVA</name>
<dbReference type="Proteomes" id="UP001195483">
    <property type="component" value="Unassembled WGS sequence"/>
</dbReference>
<dbReference type="InterPro" id="IPR042235">
    <property type="entry name" value="ZP-C_dom"/>
</dbReference>
<reference evidence="3" key="1">
    <citation type="journal article" date="2021" name="Genome Biol. Evol.">
        <title>A High-Quality Reference Genome for a Parasitic Bivalve with Doubly Uniparental Inheritance (Bivalvia: Unionida).</title>
        <authorList>
            <person name="Smith C.H."/>
        </authorList>
    </citation>
    <scope>NUCLEOTIDE SEQUENCE</scope>
    <source>
        <strain evidence="3">CHS0354</strain>
    </source>
</reference>
<comment type="caution">
    <text evidence="3">The sequence shown here is derived from an EMBL/GenBank/DDBJ whole genome shotgun (WGS) entry which is preliminary data.</text>
</comment>
<evidence type="ECO:0000256" key="1">
    <source>
        <dbReference type="ARBA" id="ARBA00023157"/>
    </source>
</evidence>
<evidence type="ECO:0000313" key="3">
    <source>
        <dbReference type="EMBL" id="KAK3603196.1"/>
    </source>
</evidence>
<dbReference type="Pfam" id="PF00100">
    <property type="entry name" value="Zona_pellucida"/>
    <property type="match status" value="1"/>
</dbReference>
<dbReference type="Gene3D" id="2.60.40.4100">
    <property type="entry name" value="Zona pellucida, ZP-C domain"/>
    <property type="match status" value="1"/>
</dbReference>
<feature type="domain" description="ZP" evidence="2">
    <location>
        <begin position="24"/>
        <end position="255"/>
    </location>
</feature>
<dbReference type="PROSITE" id="PS51034">
    <property type="entry name" value="ZP_2"/>
    <property type="match status" value="1"/>
</dbReference>
<protein>
    <recommendedName>
        <fullName evidence="2">ZP domain-containing protein</fullName>
    </recommendedName>
</protein>
<dbReference type="InterPro" id="IPR001507">
    <property type="entry name" value="ZP_dom"/>
</dbReference>
<dbReference type="AlphaFoldDB" id="A0AAE0W6E5"/>
<dbReference type="EMBL" id="JAEAOA010002119">
    <property type="protein sequence ID" value="KAK3603196.1"/>
    <property type="molecule type" value="Genomic_DNA"/>
</dbReference>
<reference evidence="3" key="3">
    <citation type="submission" date="2023-05" db="EMBL/GenBank/DDBJ databases">
        <authorList>
            <person name="Smith C.H."/>
        </authorList>
    </citation>
    <scope>NUCLEOTIDE SEQUENCE</scope>
    <source>
        <strain evidence="3">CHS0354</strain>
        <tissue evidence="3">Mantle</tissue>
    </source>
</reference>
<organism evidence="3 4">
    <name type="scientific">Potamilus streckersoni</name>
    <dbReference type="NCBI Taxonomy" id="2493646"/>
    <lineage>
        <taxon>Eukaryota</taxon>
        <taxon>Metazoa</taxon>
        <taxon>Spiralia</taxon>
        <taxon>Lophotrochozoa</taxon>
        <taxon>Mollusca</taxon>
        <taxon>Bivalvia</taxon>
        <taxon>Autobranchia</taxon>
        <taxon>Heteroconchia</taxon>
        <taxon>Palaeoheterodonta</taxon>
        <taxon>Unionida</taxon>
        <taxon>Unionoidea</taxon>
        <taxon>Unionidae</taxon>
        <taxon>Ambleminae</taxon>
        <taxon>Lampsilini</taxon>
        <taxon>Potamilus</taxon>
    </lineage>
</organism>
<evidence type="ECO:0000259" key="2">
    <source>
        <dbReference type="PROSITE" id="PS51034"/>
    </source>
</evidence>
<keyword evidence="1" id="KW-1015">Disulfide bond</keyword>
<accession>A0AAE0W6E5</accession>
<reference evidence="3" key="2">
    <citation type="journal article" date="2021" name="Genome Biol. Evol.">
        <title>Developing a high-quality reference genome for a parasitic bivalve with doubly uniparental inheritance (Bivalvia: Unionida).</title>
        <authorList>
            <person name="Smith C.H."/>
        </authorList>
    </citation>
    <scope>NUCLEOTIDE SEQUENCE</scope>
    <source>
        <strain evidence="3">CHS0354</strain>
        <tissue evidence="3">Mantle</tissue>
    </source>
</reference>
<keyword evidence="4" id="KW-1185">Reference proteome</keyword>
<sequence length="261" mass="29522">MKTNKTVNIYKDVPRICKKLFLAECFPDGTVRIKNPGQSMYTAVFANNSANVCRVEWENESTKEHSIITNCEMNLPIMVTFMNRPSSNDFILGGKENIHFLIRCSEIPHTGVNKVAVDLISIRLSTTSIHITPFFSVFSRMYLNNRKSVVVTSTGVGVILYWVIEGPEEYHLMPLRCDVLTDRTSDNKTKHKNIIVDGCTEDSNLVGNFTLVKTGEVATEFRTFRFYNSPFVTIQCIVRVCPQGSVSCDFVSITMIQYCLS</sequence>
<dbReference type="InterPro" id="IPR055355">
    <property type="entry name" value="ZP-C"/>
</dbReference>
<gene>
    <name evidence="3" type="ORF">CHS0354_036121</name>
</gene>
<evidence type="ECO:0000313" key="4">
    <source>
        <dbReference type="Proteomes" id="UP001195483"/>
    </source>
</evidence>
<proteinExistence type="predicted"/>